<sequence>SSGTILSPNYPAQYHNNLHCTWTIQGEVGQVIRIEPEEFSLEMEYDTLKVYDGETVFNATLIGVDVRSSSNVIHLVFTSDESIRQYGFTINYEGQNMYLLPSSVTCGGYLSGRSSGVIFSPNYPGQYGNNLNCTWTIEVDVGEGIKISPADFSIEEGSDTLKLYDGGNVTLIGEYSGSCVPAPYVSLGNSLVVGFVADFVVRRTGFSARY</sequence>
<protein>
    <recommendedName>
        <fullName evidence="4">CUB domain-containing protein</fullName>
    </recommendedName>
</protein>
<dbReference type="AlphaFoldDB" id="C3ZY40"/>
<feature type="non-terminal residue" evidence="5">
    <location>
        <position position="210"/>
    </location>
</feature>
<dbReference type="SUPFAM" id="SSF49854">
    <property type="entry name" value="Spermadhesin, CUB domain"/>
    <property type="match status" value="2"/>
</dbReference>
<feature type="domain" description="CUB" evidence="4">
    <location>
        <begin position="1"/>
        <end position="95"/>
    </location>
</feature>
<evidence type="ECO:0000256" key="2">
    <source>
        <dbReference type="ARBA" id="ARBA00023157"/>
    </source>
</evidence>
<evidence type="ECO:0000313" key="5">
    <source>
        <dbReference type="EMBL" id="EEN42522.1"/>
    </source>
</evidence>
<proteinExistence type="predicted"/>
<dbReference type="InterPro" id="IPR035914">
    <property type="entry name" value="Sperma_CUB_dom_sf"/>
</dbReference>
<comment type="caution">
    <text evidence="3">Lacks conserved residue(s) required for the propagation of feature annotation.</text>
</comment>
<gene>
    <name evidence="5" type="ORF">BRAFLDRAFT_249298</name>
</gene>
<feature type="domain" description="CUB" evidence="4">
    <location>
        <begin position="106"/>
        <end position="210"/>
    </location>
</feature>
<dbReference type="PROSITE" id="PS01180">
    <property type="entry name" value="CUB"/>
    <property type="match status" value="2"/>
</dbReference>
<dbReference type="CDD" id="cd00041">
    <property type="entry name" value="CUB"/>
    <property type="match status" value="2"/>
</dbReference>
<dbReference type="PANTHER" id="PTHR24251:SF37">
    <property type="entry name" value="CUB DOMAIN-CONTAINING PROTEIN"/>
    <property type="match status" value="1"/>
</dbReference>
<feature type="non-terminal residue" evidence="5">
    <location>
        <position position="1"/>
    </location>
</feature>
<evidence type="ECO:0000259" key="4">
    <source>
        <dbReference type="PROSITE" id="PS01180"/>
    </source>
</evidence>
<dbReference type="EMBL" id="GG666721">
    <property type="protein sequence ID" value="EEN42522.1"/>
    <property type="molecule type" value="Genomic_DNA"/>
</dbReference>
<evidence type="ECO:0000256" key="3">
    <source>
        <dbReference type="PROSITE-ProRule" id="PRU00059"/>
    </source>
</evidence>
<dbReference type="eggNOG" id="KOG4297">
    <property type="taxonomic scope" value="Eukaryota"/>
</dbReference>
<dbReference type="Pfam" id="PF00431">
    <property type="entry name" value="CUB"/>
    <property type="match status" value="2"/>
</dbReference>
<reference evidence="5" key="1">
    <citation type="journal article" date="2008" name="Nature">
        <title>The amphioxus genome and the evolution of the chordate karyotype.</title>
        <authorList>
            <consortium name="US DOE Joint Genome Institute (JGI-PGF)"/>
            <person name="Putnam N.H."/>
            <person name="Butts T."/>
            <person name="Ferrier D.E.K."/>
            <person name="Furlong R.F."/>
            <person name="Hellsten U."/>
            <person name="Kawashima T."/>
            <person name="Robinson-Rechavi M."/>
            <person name="Shoguchi E."/>
            <person name="Terry A."/>
            <person name="Yu J.-K."/>
            <person name="Benito-Gutierrez E.L."/>
            <person name="Dubchak I."/>
            <person name="Garcia-Fernandez J."/>
            <person name="Gibson-Brown J.J."/>
            <person name="Grigoriev I.V."/>
            <person name="Horton A.C."/>
            <person name="de Jong P.J."/>
            <person name="Jurka J."/>
            <person name="Kapitonov V.V."/>
            <person name="Kohara Y."/>
            <person name="Kuroki Y."/>
            <person name="Lindquist E."/>
            <person name="Lucas S."/>
            <person name="Osoegawa K."/>
            <person name="Pennacchio L.A."/>
            <person name="Salamov A.A."/>
            <person name="Satou Y."/>
            <person name="Sauka-Spengler T."/>
            <person name="Schmutz J."/>
            <person name="Shin-I T."/>
            <person name="Toyoda A."/>
            <person name="Bronner-Fraser M."/>
            <person name="Fujiyama A."/>
            <person name="Holland L.Z."/>
            <person name="Holland P.W.H."/>
            <person name="Satoh N."/>
            <person name="Rokhsar D.S."/>
        </authorList>
    </citation>
    <scope>NUCLEOTIDE SEQUENCE [LARGE SCALE GENOMIC DNA]</scope>
    <source>
        <strain evidence="5">S238N-H82</strain>
        <tissue evidence="5">Testes</tissue>
    </source>
</reference>
<name>C3ZY40_BRAFL</name>
<keyword evidence="2 3" id="KW-1015">Disulfide bond</keyword>
<dbReference type="SMART" id="SM00042">
    <property type="entry name" value="CUB"/>
    <property type="match status" value="2"/>
</dbReference>
<dbReference type="InterPro" id="IPR000859">
    <property type="entry name" value="CUB_dom"/>
</dbReference>
<keyword evidence="1" id="KW-0677">Repeat</keyword>
<dbReference type="InParanoid" id="C3ZY40"/>
<organism>
    <name type="scientific">Branchiostoma floridae</name>
    <name type="common">Florida lancelet</name>
    <name type="synonym">Amphioxus</name>
    <dbReference type="NCBI Taxonomy" id="7739"/>
    <lineage>
        <taxon>Eukaryota</taxon>
        <taxon>Metazoa</taxon>
        <taxon>Chordata</taxon>
        <taxon>Cephalochordata</taxon>
        <taxon>Leptocardii</taxon>
        <taxon>Amphioxiformes</taxon>
        <taxon>Branchiostomatidae</taxon>
        <taxon>Branchiostoma</taxon>
    </lineage>
</organism>
<accession>C3ZY40</accession>
<feature type="disulfide bond" evidence="3">
    <location>
        <begin position="106"/>
        <end position="133"/>
    </location>
</feature>
<evidence type="ECO:0000256" key="1">
    <source>
        <dbReference type="ARBA" id="ARBA00022737"/>
    </source>
</evidence>
<dbReference type="FunFam" id="2.60.120.290:FF:000001">
    <property type="entry name" value="CUB and sushi domain-containing protein 3 isoform X1"/>
    <property type="match status" value="1"/>
</dbReference>
<dbReference type="Gene3D" id="2.60.120.290">
    <property type="entry name" value="Spermadhesin, CUB domain"/>
    <property type="match status" value="2"/>
</dbReference>
<dbReference type="PANTHER" id="PTHR24251">
    <property type="entry name" value="OVOCHYMASE-RELATED"/>
    <property type="match status" value="1"/>
</dbReference>